<comment type="similarity">
    <text evidence="1">Belongs to the glycosyltransferase 2 family. WaaE/KdtX subfamily.</text>
</comment>
<dbReference type="AlphaFoldDB" id="A0A940S748"/>
<dbReference type="InterPro" id="IPR029044">
    <property type="entry name" value="Nucleotide-diphossugar_trans"/>
</dbReference>
<keyword evidence="5" id="KW-1185">Reference proteome</keyword>
<feature type="region of interest" description="Disordered" evidence="2">
    <location>
        <begin position="265"/>
        <end position="302"/>
    </location>
</feature>
<organism evidence="4 5">
    <name type="scientific">Roseomonas indoligenes</name>
    <dbReference type="NCBI Taxonomy" id="2820811"/>
    <lineage>
        <taxon>Bacteria</taxon>
        <taxon>Pseudomonadati</taxon>
        <taxon>Pseudomonadota</taxon>
        <taxon>Alphaproteobacteria</taxon>
        <taxon>Acetobacterales</taxon>
        <taxon>Roseomonadaceae</taxon>
        <taxon>Roseomonas</taxon>
    </lineage>
</organism>
<protein>
    <submittedName>
        <fullName evidence="4">Glycosyltransferase family 2 protein</fullName>
    </submittedName>
</protein>
<comment type="caution">
    <text evidence="4">The sequence shown here is derived from an EMBL/GenBank/DDBJ whole genome shotgun (WGS) entry which is preliminary data.</text>
</comment>
<dbReference type="Pfam" id="PF00535">
    <property type="entry name" value="Glycos_transf_2"/>
    <property type="match status" value="1"/>
</dbReference>
<evidence type="ECO:0000256" key="2">
    <source>
        <dbReference type="SAM" id="MobiDB-lite"/>
    </source>
</evidence>
<dbReference type="PANTHER" id="PTHR43630">
    <property type="entry name" value="POLY-BETA-1,6-N-ACETYL-D-GLUCOSAMINE SYNTHASE"/>
    <property type="match status" value="1"/>
</dbReference>
<accession>A0A940S748</accession>
<evidence type="ECO:0000313" key="4">
    <source>
        <dbReference type="EMBL" id="MBP0496241.1"/>
    </source>
</evidence>
<reference evidence="4" key="1">
    <citation type="submission" date="2021-03" db="EMBL/GenBank/DDBJ databases">
        <authorList>
            <person name="So Y."/>
        </authorList>
    </citation>
    <scope>NUCLEOTIDE SEQUENCE</scope>
    <source>
        <strain evidence="4">SG15</strain>
    </source>
</reference>
<feature type="domain" description="Glycosyltransferase 2-like" evidence="3">
    <location>
        <begin position="8"/>
        <end position="135"/>
    </location>
</feature>
<sequence length="302" mass="33952">MPTREPLSVVIMTKNEAERIGHCVRSALAVADEVIVLDSGSQDGTREAATAAGARVFEQPWLGFVGQRQRAVDLAAHDWVLCLDADEFLDAELRTAVQRVLQSSPDPRDGYALDRRDEFFGRLFPSLKNQRRKLGLVRLFHRRHSRWNPEQLIHEEVLVHGRKHLLPGVLVHWRNFTLAGQTERHVTNAELEAEQLDRAGKSRPGLRLLLMPPARFVWIWAVKGGWRLGTAGFVVAVMGAHAEFMRWATLWEKREVRRQVLPPAELLGGGDGRELDKGPAPEPIQRDRAAAASLPHLSGSIR</sequence>
<proteinExistence type="inferred from homology"/>
<dbReference type="Gene3D" id="3.90.550.10">
    <property type="entry name" value="Spore Coat Polysaccharide Biosynthesis Protein SpsA, Chain A"/>
    <property type="match status" value="1"/>
</dbReference>
<dbReference type="CDD" id="cd02511">
    <property type="entry name" value="Beta4Glucosyltransferase"/>
    <property type="match status" value="1"/>
</dbReference>
<evidence type="ECO:0000313" key="5">
    <source>
        <dbReference type="Proteomes" id="UP000677537"/>
    </source>
</evidence>
<evidence type="ECO:0000256" key="1">
    <source>
        <dbReference type="ARBA" id="ARBA00038494"/>
    </source>
</evidence>
<dbReference type="InterPro" id="IPR001173">
    <property type="entry name" value="Glyco_trans_2-like"/>
</dbReference>
<dbReference type="RefSeq" id="WP_209377034.1">
    <property type="nucleotide sequence ID" value="NZ_JAGIZA010000031.1"/>
</dbReference>
<name>A0A940S748_9PROT</name>
<feature type="compositionally biased region" description="Basic and acidic residues" evidence="2">
    <location>
        <begin position="271"/>
        <end position="289"/>
    </location>
</feature>
<dbReference type="SUPFAM" id="SSF53448">
    <property type="entry name" value="Nucleotide-diphospho-sugar transferases"/>
    <property type="match status" value="1"/>
</dbReference>
<dbReference type="PANTHER" id="PTHR43630:SF2">
    <property type="entry name" value="GLYCOSYLTRANSFERASE"/>
    <property type="match status" value="1"/>
</dbReference>
<dbReference type="Proteomes" id="UP000677537">
    <property type="component" value="Unassembled WGS sequence"/>
</dbReference>
<gene>
    <name evidence="4" type="ORF">J5Y10_25885</name>
</gene>
<evidence type="ECO:0000259" key="3">
    <source>
        <dbReference type="Pfam" id="PF00535"/>
    </source>
</evidence>
<dbReference type="EMBL" id="JAGIZA010000031">
    <property type="protein sequence ID" value="MBP0496241.1"/>
    <property type="molecule type" value="Genomic_DNA"/>
</dbReference>